<dbReference type="AlphaFoldDB" id="A0A4R4BM39"/>
<feature type="signal peptide" evidence="1">
    <location>
        <begin position="1"/>
        <end position="25"/>
    </location>
</feature>
<dbReference type="EMBL" id="SMDG01000001">
    <property type="protein sequence ID" value="TCW59729.1"/>
    <property type="molecule type" value="Genomic_DNA"/>
</dbReference>
<comment type="caution">
    <text evidence="2">The sequence shown here is derived from an EMBL/GenBank/DDBJ whole genome shotgun (WGS) entry which is preliminary data.</text>
</comment>
<evidence type="ECO:0000313" key="2">
    <source>
        <dbReference type="EMBL" id="TCW59729.1"/>
    </source>
</evidence>
<accession>A0A4R4BM39</accession>
<protein>
    <submittedName>
        <fullName evidence="2">Uncharacterized protein</fullName>
    </submittedName>
</protein>
<reference evidence="2 3" key="1">
    <citation type="submission" date="2019-03" db="EMBL/GenBank/DDBJ databases">
        <title>Above-ground endophytic microbial communities from plants in different locations in the United States.</title>
        <authorList>
            <person name="Frank C."/>
        </authorList>
    </citation>
    <scope>NUCLEOTIDE SEQUENCE [LARGE SCALE GENOMIC DNA]</scope>
    <source>
        <strain evidence="2 3">LP_2_YM</strain>
    </source>
</reference>
<proteinExistence type="predicted"/>
<dbReference type="Proteomes" id="UP000295285">
    <property type="component" value="Unassembled WGS sequence"/>
</dbReference>
<name>A0A4R4BM39_BACTU</name>
<evidence type="ECO:0000313" key="3">
    <source>
        <dbReference type="Proteomes" id="UP000295285"/>
    </source>
</evidence>
<keyword evidence="1" id="KW-0732">Signal</keyword>
<evidence type="ECO:0000256" key="1">
    <source>
        <dbReference type="SAM" id="SignalP"/>
    </source>
</evidence>
<feature type="chain" id="PRO_5020488838" evidence="1">
    <location>
        <begin position="26"/>
        <end position="48"/>
    </location>
</feature>
<gene>
    <name evidence="2" type="ORF">EC910_101359</name>
</gene>
<dbReference type="RefSeq" id="WP_001226631.1">
    <property type="nucleotide sequence ID" value="NZ_JARSTH010000158.1"/>
</dbReference>
<organism evidence="2 3">
    <name type="scientific">Bacillus thuringiensis</name>
    <dbReference type="NCBI Taxonomy" id="1428"/>
    <lineage>
        <taxon>Bacteria</taxon>
        <taxon>Bacillati</taxon>
        <taxon>Bacillota</taxon>
        <taxon>Bacilli</taxon>
        <taxon>Bacillales</taxon>
        <taxon>Bacillaceae</taxon>
        <taxon>Bacillus</taxon>
        <taxon>Bacillus cereus group</taxon>
    </lineage>
</organism>
<sequence length="48" mass="5012">MRKILKVVPALLLVGAILLNPPVKEAPKQEASTAPVLYKMVDPGTGSG</sequence>